<dbReference type="AlphaFoldDB" id="A0AAI8PA51"/>
<dbReference type="EMBL" id="CP031641">
    <property type="protein sequence ID" value="AXO88543.1"/>
    <property type="molecule type" value="Genomic_DNA"/>
</dbReference>
<feature type="domain" description="Type II/III secretion system secretin-like" evidence="2">
    <location>
        <begin position="16"/>
        <end position="71"/>
    </location>
</feature>
<comment type="similarity">
    <text evidence="1">Belongs to the bacterial secretin family.</text>
</comment>
<protein>
    <recommendedName>
        <fullName evidence="2">Type II/III secretion system secretin-like domain-containing protein</fullName>
    </recommendedName>
</protein>
<gene>
    <name evidence="3" type="ORF">DZC75_11245</name>
</gene>
<dbReference type="GO" id="GO:0009306">
    <property type="term" value="P:protein secretion"/>
    <property type="evidence" value="ECO:0007669"/>
    <property type="project" value="InterPro"/>
</dbReference>
<proteinExistence type="inferred from homology"/>
<dbReference type="PANTHER" id="PTHR30604:SF1">
    <property type="entry name" value="DNA UTILIZATION PROTEIN HOFQ"/>
    <property type="match status" value="1"/>
</dbReference>
<evidence type="ECO:0000259" key="2">
    <source>
        <dbReference type="Pfam" id="PF00263"/>
    </source>
</evidence>
<organism evidence="3 4">
    <name type="scientific">Pseudomonas parafulva</name>
    <dbReference type="NCBI Taxonomy" id="157782"/>
    <lineage>
        <taxon>Bacteria</taxon>
        <taxon>Pseudomonadati</taxon>
        <taxon>Pseudomonadota</taxon>
        <taxon>Gammaproteobacteria</taxon>
        <taxon>Pseudomonadales</taxon>
        <taxon>Pseudomonadaceae</taxon>
        <taxon>Pseudomonas</taxon>
    </lineage>
</organism>
<dbReference type="PANTHER" id="PTHR30604">
    <property type="entry name" value="PROTEIN TRANSPORT PROTEIN HOFQ"/>
    <property type="match status" value="1"/>
</dbReference>
<dbReference type="Pfam" id="PF00263">
    <property type="entry name" value="Secretin"/>
    <property type="match status" value="1"/>
</dbReference>
<dbReference type="InterPro" id="IPR051808">
    <property type="entry name" value="Type_IV_pilus_biogenesis"/>
</dbReference>
<dbReference type="InterPro" id="IPR004846">
    <property type="entry name" value="T2SS/T3SS_dom"/>
</dbReference>
<sequence>MSCAMARPKPIFSGFGKTVALGGVYSDADSIVVRSVPFFGQIPGLKWLFNSTSTVKTQTELVLFLTPRLVDADI</sequence>
<reference evidence="3 4" key="1">
    <citation type="submission" date="2018-08" db="EMBL/GenBank/DDBJ databases">
        <authorList>
            <person name="Lee Y."/>
            <person name="Kakembo D."/>
        </authorList>
    </citation>
    <scope>NUCLEOTIDE SEQUENCE [LARGE SCALE GENOMIC DNA]</scope>
    <source>
        <strain evidence="3 4">JBCS1880</strain>
    </source>
</reference>
<name>A0AAI8PA51_9PSED</name>
<evidence type="ECO:0000256" key="1">
    <source>
        <dbReference type="RuleBase" id="RU004003"/>
    </source>
</evidence>
<evidence type="ECO:0000313" key="4">
    <source>
        <dbReference type="Proteomes" id="UP000258127"/>
    </source>
</evidence>
<evidence type="ECO:0000313" key="3">
    <source>
        <dbReference type="EMBL" id="AXO88543.1"/>
    </source>
</evidence>
<dbReference type="Proteomes" id="UP000258127">
    <property type="component" value="Chromosome"/>
</dbReference>
<keyword evidence="4" id="KW-1185">Reference proteome</keyword>
<accession>A0AAI8PA51</accession>